<reference evidence="2 3" key="1">
    <citation type="journal article" date="2016" name="Sci. Rep.">
        <title>Genomic and phenotypic characterization of the species Acinetobacter venetianus.</title>
        <authorList>
            <person name="Fondi M."/>
            <person name="Maida I."/>
            <person name="Perrin E."/>
            <person name="Orlandini V."/>
            <person name="La Torre L."/>
            <person name="Bosi E."/>
            <person name="Negroni A."/>
            <person name="Zanaroli G."/>
            <person name="Fava F."/>
            <person name="Decorosi F."/>
            <person name="Giovannetti L."/>
            <person name="Viti C."/>
            <person name="Vaneechoutte M."/>
            <person name="Dijkshoorn L."/>
            <person name="Fani R."/>
        </authorList>
    </citation>
    <scope>NUCLEOTIDE SEQUENCE [LARGE SCALE GENOMIC DNA]</scope>
    <source>
        <strain evidence="2 3">LUH5627</strain>
    </source>
</reference>
<dbReference type="Gene3D" id="3.30.2350.10">
    <property type="entry name" value="Pseudouridine synthase"/>
    <property type="match status" value="1"/>
</dbReference>
<dbReference type="PATRIC" id="fig|52133.18.peg.2167"/>
<evidence type="ECO:0000313" key="3">
    <source>
        <dbReference type="Proteomes" id="UP000075680"/>
    </source>
</evidence>
<accession>A0A150HMZ4</accession>
<name>A0A150HMZ4_9GAMM</name>
<dbReference type="RefSeq" id="WP_061519006.1">
    <property type="nucleotide sequence ID" value="NZ_JRUE01000183.1"/>
</dbReference>
<evidence type="ECO:0000259" key="1">
    <source>
        <dbReference type="Pfam" id="PF00849"/>
    </source>
</evidence>
<dbReference type="SUPFAM" id="SSF55120">
    <property type="entry name" value="Pseudouridine synthase"/>
    <property type="match status" value="1"/>
</dbReference>
<evidence type="ECO:0000313" key="2">
    <source>
        <dbReference type="EMBL" id="KXZ67600.1"/>
    </source>
</evidence>
<comment type="caution">
    <text evidence="2">The sequence shown here is derived from an EMBL/GenBank/DDBJ whole genome shotgun (WGS) entry which is preliminary data.</text>
</comment>
<dbReference type="Pfam" id="PF00849">
    <property type="entry name" value="PseudoU_synth_2"/>
    <property type="match status" value="1"/>
</dbReference>
<dbReference type="Proteomes" id="UP000075680">
    <property type="component" value="Unassembled WGS sequence"/>
</dbReference>
<dbReference type="PANTHER" id="PTHR21600">
    <property type="entry name" value="MITOCHONDRIAL RNA PSEUDOURIDINE SYNTHASE"/>
    <property type="match status" value="1"/>
</dbReference>
<protein>
    <submittedName>
        <fullName evidence="2">Ribosomal large subunit pseudouridine synthase A</fullName>
        <ecNumber evidence="2">5.4.99.28</ecNumber>
    </submittedName>
</protein>
<feature type="domain" description="Pseudouridine synthase RsuA/RluA-like" evidence="1">
    <location>
        <begin position="100"/>
        <end position="247"/>
    </location>
</feature>
<dbReference type="GO" id="GO:0003723">
    <property type="term" value="F:RNA binding"/>
    <property type="evidence" value="ECO:0007669"/>
    <property type="project" value="InterPro"/>
</dbReference>
<dbReference type="PROSITE" id="PS01129">
    <property type="entry name" value="PSI_RLU"/>
    <property type="match status" value="1"/>
</dbReference>
<dbReference type="AlphaFoldDB" id="A0A150HMZ4"/>
<dbReference type="InterPro" id="IPR050188">
    <property type="entry name" value="RluA_PseudoU_synthase"/>
</dbReference>
<dbReference type="InterPro" id="IPR006145">
    <property type="entry name" value="PsdUridine_synth_RsuA/RluA"/>
</dbReference>
<dbReference type="EC" id="5.4.99.28" evidence="2"/>
<dbReference type="PANTHER" id="PTHR21600:SF84">
    <property type="entry name" value="PSEUDOURIDINE SYNTHASE RSUA_RLUA-LIKE DOMAIN-CONTAINING PROTEIN"/>
    <property type="match status" value="1"/>
</dbReference>
<dbReference type="GO" id="GO:0160151">
    <property type="term" value="F:tRNA pseudouridine(32) synthase activity"/>
    <property type="evidence" value="ECO:0007669"/>
    <property type="project" value="UniProtKB-EC"/>
</dbReference>
<sequence length="318" mass="37017">MSSIPEFTPPLINGVSASKVFLPREVIANTIFDYLRQHFQHIHASEWQQRFDDGLIYAADGSQLQLNSAYTPNTHIFYYRFLAHEIHVPFQHEILFENDDLIVVDKPHFLTMSPTGQYVQETLLVRLKKQTGYVDLTPIHRLDRETAGIVLFSKRPASRGVYQQLFAERKVQKTYHAIAGYRSELTFPQTVNLHLEKGHPFYTMQINNEKESNSETYIELLEHDLQLAKYLLKPKTGKQHQLRVHLNSLGIPILNDSFYPVIQHRDDDDFTTPLQLLAKAINFIDPITNQEMQFSSHHELTLQIQRNDKNSIFSAQKY</sequence>
<dbReference type="InterPro" id="IPR006224">
    <property type="entry name" value="PsdUridine_synth_RluA-like_CS"/>
</dbReference>
<proteinExistence type="predicted"/>
<dbReference type="InterPro" id="IPR020103">
    <property type="entry name" value="PsdUridine_synth_cat_dom_sf"/>
</dbReference>
<gene>
    <name evidence="2" type="primary">rluA_2</name>
    <name evidence="2" type="ORF">AVENLUH5627_02093</name>
</gene>
<organism evidence="2 3">
    <name type="scientific">Acinetobacter venetianus</name>
    <dbReference type="NCBI Taxonomy" id="52133"/>
    <lineage>
        <taxon>Bacteria</taxon>
        <taxon>Pseudomonadati</taxon>
        <taxon>Pseudomonadota</taxon>
        <taxon>Gammaproteobacteria</taxon>
        <taxon>Moraxellales</taxon>
        <taxon>Moraxellaceae</taxon>
        <taxon>Acinetobacter</taxon>
    </lineage>
</organism>
<keyword evidence="2" id="KW-0413">Isomerase</keyword>
<dbReference type="GO" id="GO:0000455">
    <property type="term" value="P:enzyme-directed rRNA pseudouridine synthesis"/>
    <property type="evidence" value="ECO:0007669"/>
    <property type="project" value="TreeGrafter"/>
</dbReference>
<dbReference type="EMBL" id="JRUE01000183">
    <property type="protein sequence ID" value="KXZ67600.1"/>
    <property type="molecule type" value="Genomic_DNA"/>
</dbReference>